<evidence type="ECO:0000313" key="1">
    <source>
        <dbReference type="EMBL" id="VAH41718.1"/>
    </source>
</evidence>
<reference evidence="1 2" key="1">
    <citation type="submission" date="2017-09" db="EMBL/GenBank/DDBJ databases">
        <authorList>
            <consortium name="International Durum Wheat Genome Sequencing Consortium (IDWGSC)"/>
            <person name="Milanesi L."/>
        </authorList>
    </citation>
    <scope>NUCLEOTIDE SEQUENCE [LARGE SCALE GENOMIC DNA]</scope>
    <source>
        <strain evidence="2">cv. Svevo</strain>
    </source>
</reference>
<dbReference type="AlphaFoldDB" id="A0A9R1RHG9"/>
<gene>
    <name evidence="1" type="ORF">TRITD_2Bv1G028070</name>
</gene>
<accession>A0A9R1RHG9</accession>
<sequence>MKILDGTEEGDDPVTVLEKGVKLGKQLASMPDVLERWKVMEDFWAETIIYVAPSHSTGKQHMQHLESGGEFLTHIWALLSHAGILNLNRDKEQGAQAEAV</sequence>
<dbReference type="PANTHER" id="PTHR31325">
    <property type="entry name" value="OS01G0798800 PROTEIN-RELATED"/>
    <property type="match status" value="1"/>
</dbReference>
<evidence type="ECO:0000313" key="2">
    <source>
        <dbReference type="Proteomes" id="UP000324705"/>
    </source>
</evidence>
<organism evidence="1 2">
    <name type="scientific">Triticum turgidum subsp. durum</name>
    <name type="common">Durum wheat</name>
    <name type="synonym">Triticum durum</name>
    <dbReference type="NCBI Taxonomy" id="4567"/>
    <lineage>
        <taxon>Eukaryota</taxon>
        <taxon>Viridiplantae</taxon>
        <taxon>Streptophyta</taxon>
        <taxon>Embryophyta</taxon>
        <taxon>Tracheophyta</taxon>
        <taxon>Spermatophyta</taxon>
        <taxon>Magnoliopsida</taxon>
        <taxon>Liliopsida</taxon>
        <taxon>Poales</taxon>
        <taxon>Poaceae</taxon>
        <taxon>BOP clade</taxon>
        <taxon>Pooideae</taxon>
        <taxon>Triticodae</taxon>
        <taxon>Triticeae</taxon>
        <taxon>Triticinae</taxon>
        <taxon>Triticum</taxon>
    </lineage>
</organism>
<dbReference type="EMBL" id="LT934114">
    <property type="protein sequence ID" value="VAH41718.1"/>
    <property type="molecule type" value="Genomic_DNA"/>
</dbReference>
<dbReference type="Pfam" id="PF04578">
    <property type="entry name" value="DUF594"/>
    <property type="match status" value="1"/>
</dbReference>
<protein>
    <submittedName>
        <fullName evidence="1">Uncharacterized protein</fullName>
    </submittedName>
</protein>
<keyword evidence="2" id="KW-1185">Reference proteome</keyword>
<proteinExistence type="predicted"/>
<dbReference type="InterPro" id="IPR007658">
    <property type="entry name" value="DUF594"/>
</dbReference>
<dbReference type="Proteomes" id="UP000324705">
    <property type="component" value="Chromosome 2B"/>
</dbReference>
<name>A0A9R1RHG9_TRITD</name>
<dbReference type="Gramene" id="TRITD2Bv1G028070.1">
    <property type="protein sequence ID" value="TRITD2Bv1G028070.1"/>
    <property type="gene ID" value="TRITD2Bv1G028070"/>
</dbReference>